<name>A0A1B9GBJ2_9TREE</name>
<dbReference type="EMBL" id="KI894019">
    <property type="protein sequence ID" value="OCF28382.1"/>
    <property type="molecule type" value="Genomic_DNA"/>
</dbReference>
<reference evidence="1" key="1">
    <citation type="submission" date="2013-07" db="EMBL/GenBank/DDBJ databases">
        <title>The Genome Sequence of Cryptococcus bestiolae CBS10118.</title>
        <authorList>
            <consortium name="The Broad Institute Genome Sequencing Platform"/>
            <person name="Cuomo C."/>
            <person name="Litvintseva A."/>
            <person name="Chen Y."/>
            <person name="Heitman J."/>
            <person name="Sun S."/>
            <person name="Springer D."/>
            <person name="Dromer F."/>
            <person name="Young S.K."/>
            <person name="Zeng Q."/>
            <person name="Gargeya S."/>
            <person name="Fitzgerald M."/>
            <person name="Abouelleil A."/>
            <person name="Alvarado L."/>
            <person name="Berlin A.M."/>
            <person name="Chapman S.B."/>
            <person name="Dewar J."/>
            <person name="Goldberg J."/>
            <person name="Griggs A."/>
            <person name="Gujja S."/>
            <person name="Hansen M."/>
            <person name="Howarth C."/>
            <person name="Imamovic A."/>
            <person name="Larimer J."/>
            <person name="McCowan C."/>
            <person name="Murphy C."/>
            <person name="Pearson M."/>
            <person name="Priest M."/>
            <person name="Roberts A."/>
            <person name="Saif S."/>
            <person name="Shea T."/>
            <person name="Sykes S."/>
            <person name="Wortman J."/>
            <person name="Nusbaum C."/>
            <person name="Birren B."/>
        </authorList>
    </citation>
    <scope>NUCLEOTIDE SEQUENCE [LARGE SCALE GENOMIC DNA]</scope>
    <source>
        <strain evidence="1">CBS 10118</strain>
    </source>
</reference>
<sequence>MPLTKEYVQKIFGHAVKNEMTELFSYLRDDVKSTIFNDEVKASFPAGSYDSKMGYITAMTPLYSILTHDPDIHITRIMIADGNTAIVQMNTYGVGKKDGKRYANPNCYVLEFEDVEENPKIKTLTKYADSAVLQQFYENNKD</sequence>
<evidence type="ECO:0000313" key="2">
    <source>
        <dbReference type="EMBL" id="WVW82524.1"/>
    </source>
</evidence>
<accession>A0A1B9GBJ2</accession>
<dbReference type="RefSeq" id="XP_019049452.1">
    <property type="nucleotide sequence ID" value="XM_019189890.1"/>
</dbReference>
<evidence type="ECO:0008006" key="4">
    <source>
        <dbReference type="Google" id="ProtNLM"/>
    </source>
</evidence>
<reference evidence="1" key="3">
    <citation type="submission" date="2014-01" db="EMBL/GenBank/DDBJ databases">
        <title>Evolution of pathogenesis and genome organization in the Tremellales.</title>
        <authorList>
            <person name="Cuomo C."/>
            <person name="Litvintseva A."/>
            <person name="Heitman J."/>
            <person name="Chen Y."/>
            <person name="Sun S."/>
            <person name="Springer D."/>
            <person name="Dromer F."/>
            <person name="Young S."/>
            <person name="Zeng Q."/>
            <person name="Chapman S."/>
            <person name="Gujja S."/>
            <person name="Saif S."/>
            <person name="Birren B."/>
        </authorList>
    </citation>
    <scope>NUCLEOTIDE SEQUENCE</scope>
    <source>
        <strain evidence="1">CBS 10118</strain>
    </source>
</reference>
<dbReference type="SUPFAM" id="SSF54427">
    <property type="entry name" value="NTF2-like"/>
    <property type="match status" value="1"/>
</dbReference>
<dbReference type="InterPro" id="IPR032710">
    <property type="entry name" value="NTF2-like_dom_sf"/>
</dbReference>
<dbReference type="Gene3D" id="3.10.450.50">
    <property type="match status" value="1"/>
</dbReference>
<gene>
    <name evidence="1" type="ORF">I302_03241</name>
    <name evidence="2" type="ORF">I302_104535</name>
</gene>
<dbReference type="AlphaFoldDB" id="A0A1B9GBJ2"/>
<dbReference type="KEGG" id="kbi:30207640"/>
<organism evidence="1">
    <name type="scientific">Kwoniella bestiolae CBS 10118</name>
    <dbReference type="NCBI Taxonomy" id="1296100"/>
    <lineage>
        <taxon>Eukaryota</taxon>
        <taxon>Fungi</taxon>
        <taxon>Dikarya</taxon>
        <taxon>Basidiomycota</taxon>
        <taxon>Agaricomycotina</taxon>
        <taxon>Tremellomycetes</taxon>
        <taxon>Tremellales</taxon>
        <taxon>Cryptococcaceae</taxon>
        <taxon>Kwoniella</taxon>
    </lineage>
</organism>
<dbReference type="Proteomes" id="UP000092730">
    <property type="component" value="Chromosome 2"/>
</dbReference>
<evidence type="ECO:0000313" key="3">
    <source>
        <dbReference type="Proteomes" id="UP000092730"/>
    </source>
</evidence>
<dbReference type="VEuPathDB" id="FungiDB:I302_03241"/>
<keyword evidence="3" id="KW-1185">Reference proteome</keyword>
<proteinExistence type="predicted"/>
<dbReference type="GeneID" id="30207640"/>
<reference evidence="2" key="2">
    <citation type="submission" date="2013-07" db="EMBL/GenBank/DDBJ databases">
        <authorList>
            <consortium name="The Broad Institute Genome Sequencing Platform"/>
            <person name="Cuomo C."/>
            <person name="Litvintseva A."/>
            <person name="Chen Y."/>
            <person name="Heitman J."/>
            <person name="Sun S."/>
            <person name="Springer D."/>
            <person name="Dromer F."/>
            <person name="Young S.K."/>
            <person name="Zeng Q."/>
            <person name="Gargeya S."/>
            <person name="Fitzgerald M."/>
            <person name="Abouelleil A."/>
            <person name="Alvarado L."/>
            <person name="Berlin A.M."/>
            <person name="Chapman S.B."/>
            <person name="Dewar J."/>
            <person name="Goldberg J."/>
            <person name="Griggs A."/>
            <person name="Gujja S."/>
            <person name="Hansen M."/>
            <person name="Howarth C."/>
            <person name="Imamovic A."/>
            <person name="Larimer J."/>
            <person name="McCowan C."/>
            <person name="Murphy C."/>
            <person name="Pearson M."/>
            <person name="Priest M."/>
            <person name="Roberts A."/>
            <person name="Saif S."/>
            <person name="Shea T."/>
            <person name="Sykes S."/>
            <person name="Wortman J."/>
            <person name="Nusbaum C."/>
            <person name="Birren B."/>
        </authorList>
    </citation>
    <scope>NUCLEOTIDE SEQUENCE</scope>
    <source>
        <strain evidence="2">CBS 10118</strain>
    </source>
</reference>
<evidence type="ECO:0000313" key="1">
    <source>
        <dbReference type="EMBL" id="OCF28382.1"/>
    </source>
</evidence>
<dbReference type="OrthoDB" id="2561307at2759"/>
<reference evidence="2" key="4">
    <citation type="submission" date="2024-02" db="EMBL/GenBank/DDBJ databases">
        <title>Comparative genomics of Cryptococcus and Kwoniella reveals pathogenesis evolution and contrasting modes of karyotype evolution via chromosome fusion or intercentromeric recombination.</title>
        <authorList>
            <person name="Coelho M.A."/>
            <person name="David-Palma M."/>
            <person name="Shea T."/>
            <person name="Bowers K."/>
            <person name="McGinley-Smith S."/>
            <person name="Mohammad A.W."/>
            <person name="Gnirke A."/>
            <person name="Yurkov A.M."/>
            <person name="Nowrousian M."/>
            <person name="Sun S."/>
            <person name="Cuomo C.A."/>
            <person name="Heitman J."/>
        </authorList>
    </citation>
    <scope>NUCLEOTIDE SEQUENCE</scope>
    <source>
        <strain evidence="2">CBS 10118</strain>
    </source>
</reference>
<dbReference type="EMBL" id="CP144542">
    <property type="protein sequence ID" value="WVW82524.1"/>
    <property type="molecule type" value="Genomic_DNA"/>
</dbReference>
<protein>
    <recommendedName>
        <fullName evidence="4">SnoaL-like domain-containing protein</fullName>
    </recommendedName>
</protein>